<evidence type="ECO:0000313" key="1">
    <source>
        <dbReference type="EMBL" id="JAH55231.1"/>
    </source>
</evidence>
<organism evidence="1">
    <name type="scientific">Anguilla anguilla</name>
    <name type="common">European freshwater eel</name>
    <name type="synonym">Muraena anguilla</name>
    <dbReference type="NCBI Taxonomy" id="7936"/>
    <lineage>
        <taxon>Eukaryota</taxon>
        <taxon>Metazoa</taxon>
        <taxon>Chordata</taxon>
        <taxon>Craniata</taxon>
        <taxon>Vertebrata</taxon>
        <taxon>Euteleostomi</taxon>
        <taxon>Actinopterygii</taxon>
        <taxon>Neopterygii</taxon>
        <taxon>Teleostei</taxon>
        <taxon>Anguilliformes</taxon>
        <taxon>Anguillidae</taxon>
        <taxon>Anguilla</taxon>
    </lineage>
</organism>
<accession>A0A0E9TNU3</accession>
<protein>
    <submittedName>
        <fullName evidence="1">Uncharacterized protein</fullName>
    </submittedName>
</protein>
<reference evidence="1" key="1">
    <citation type="submission" date="2014-11" db="EMBL/GenBank/DDBJ databases">
        <authorList>
            <person name="Amaro Gonzalez C."/>
        </authorList>
    </citation>
    <scope>NUCLEOTIDE SEQUENCE</scope>
</reference>
<dbReference type="EMBL" id="GBXM01053346">
    <property type="protein sequence ID" value="JAH55231.1"/>
    <property type="molecule type" value="Transcribed_RNA"/>
</dbReference>
<sequence length="30" mass="3130">MLAACSLPRCLVILQVTSLLTASHTFVIAG</sequence>
<name>A0A0E9TNU3_ANGAN</name>
<reference evidence="1" key="2">
    <citation type="journal article" date="2015" name="Fish Shellfish Immunol.">
        <title>Early steps in the European eel (Anguilla anguilla)-Vibrio vulnificus interaction in the gills: Role of the RtxA13 toxin.</title>
        <authorList>
            <person name="Callol A."/>
            <person name="Pajuelo D."/>
            <person name="Ebbesson L."/>
            <person name="Teles M."/>
            <person name="MacKenzie S."/>
            <person name="Amaro C."/>
        </authorList>
    </citation>
    <scope>NUCLEOTIDE SEQUENCE</scope>
</reference>
<proteinExistence type="predicted"/>
<dbReference type="AlphaFoldDB" id="A0A0E9TNU3"/>